<dbReference type="SMART" id="SM00248">
    <property type="entry name" value="ANK"/>
    <property type="match status" value="3"/>
</dbReference>
<evidence type="ECO:0000256" key="1">
    <source>
        <dbReference type="PROSITE-ProRule" id="PRU00023"/>
    </source>
</evidence>
<comment type="caution">
    <text evidence="3">The sequence shown here is derived from an EMBL/GenBank/DDBJ whole genome shotgun (WGS) entry which is preliminary data.</text>
</comment>
<keyword evidence="1" id="KW-0040">ANK repeat</keyword>
<feature type="repeat" description="ANK" evidence="1">
    <location>
        <begin position="160"/>
        <end position="182"/>
    </location>
</feature>
<evidence type="ECO:0008006" key="5">
    <source>
        <dbReference type="Google" id="ProtNLM"/>
    </source>
</evidence>
<gene>
    <name evidence="3" type="ORF">CIPAW_14G030700</name>
</gene>
<dbReference type="PROSITE" id="PS50088">
    <property type="entry name" value="ANK_REPEAT"/>
    <property type="match status" value="1"/>
</dbReference>
<dbReference type="PANTHER" id="PTHR24177:SF329">
    <property type="entry name" value="ANKYRIN REPEAT PROTEIN"/>
    <property type="match status" value="1"/>
</dbReference>
<dbReference type="PANTHER" id="PTHR24177">
    <property type="entry name" value="CASKIN"/>
    <property type="match status" value="1"/>
</dbReference>
<protein>
    <recommendedName>
        <fullName evidence="5">DUF4219 domain-containing protein</fullName>
    </recommendedName>
</protein>
<dbReference type="AlphaFoldDB" id="A0A8T1NIC3"/>
<evidence type="ECO:0000313" key="4">
    <source>
        <dbReference type="Proteomes" id="UP000811609"/>
    </source>
</evidence>
<dbReference type="GO" id="GO:0016020">
    <property type="term" value="C:membrane"/>
    <property type="evidence" value="ECO:0007669"/>
    <property type="project" value="TreeGrafter"/>
</dbReference>
<evidence type="ECO:0000256" key="2">
    <source>
        <dbReference type="SAM" id="Phobius"/>
    </source>
</evidence>
<dbReference type="Pfam" id="PF12796">
    <property type="entry name" value="Ank_2"/>
    <property type="match status" value="1"/>
</dbReference>
<dbReference type="Pfam" id="PF14223">
    <property type="entry name" value="Retrotran_gag_2"/>
    <property type="match status" value="1"/>
</dbReference>
<feature type="transmembrane region" description="Helical" evidence="2">
    <location>
        <begin position="549"/>
        <end position="567"/>
    </location>
</feature>
<dbReference type="InterPro" id="IPR002110">
    <property type="entry name" value="Ankyrin_rpt"/>
</dbReference>
<keyword evidence="2" id="KW-1133">Transmembrane helix</keyword>
<keyword evidence="2" id="KW-0472">Membrane</keyword>
<accession>A0A8T1NIC3</accession>
<evidence type="ECO:0000313" key="3">
    <source>
        <dbReference type="EMBL" id="KAG6628687.1"/>
    </source>
</evidence>
<keyword evidence="4" id="KW-1185">Reference proteome</keyword>
<dbReference type="Proteomes" id="UP000811609">
    <property type="component" value="Chromosome 14"/>
</dbReference>
<proteinExistence type="predicted"/>
<reference evidence="3" key="1">
    <citation type="submission" date="2020-12" db="EMBL/GenBank/DDBJ databases">
        <title>WGS assembly of Carya illinoinensis cv. Pawnee.</title>
        <authorList>
            <person name="Platts A."/>
            <person name="Shu S."/>
            <person name="Wright S."/>
            <person name="Barry K."/>
            <person name="Edger P."/>
            <person name="Pires J.C."/>
            <person name="Schmutz J."/>
        </authorList>
    </citation>
    <scope>NUCLEOTIDE SEQUENCE</scope>
    <source>
        <tissue evidence="3">Leaf</tissue>
    </source>
</reference>
<organism evidence="3 4">
    <name type="scientific">Carya illinoinensis</name>
    <name type="common">Pecan</name>
    <dbReference type="NCBI Taxonomy" id="32201"/>
    <lineage>
        <taxon>Eukaryota</taxon>
        <taxon>Viridiplantae</taxon>
        <taxon>Streptophyta</taxon>
        <taxon>Embryophyta</taxon>
        <taxon>Tracheophyta</taxon>
        <taxon>Spermatophyta</taxon>
        <taxon>Magnoliopsida</taxon>
        <taxon>eudicotyledons</taxon>
        <taxon>Gunneridae</taxon>
        <taxon>Pentapetalae</taxon>
        <taxon>rosids</taxon>
        <taxon>fabids</taxon>
        <taxon>Fagales</taxon>
        <taxon>Juglandaceae</taxon>
        <taxon>Carya</taxon>
    </lineage>
</organism>
<sequence>MEVKSIAFSADVHLPKLFDKHNYAEWAIRLRTYLKSRDLWDDIINVNKNAAPPGQEDDEDAINVPIGRNYMALDAIQMSCGPDAFAEIRTCCSAHTAWQTLKKKYDTEQYHLKKKRRKEIDNSYLQYADLYKAVLRGNLPATKEFLDSQPEAVRKAITDKGETALHIAVTAGHAHIVKELVDQHHQDDQDGDGCRARMTKEDLGIEDGDGCTALMKALEYGRSELARYLYTRTPLKDLMPAEKDKKGAMLLTRAIYSKNLDLALDLLWSYPRLTYALDDHGESPFLALASMPHAFPRENQLGFLKQWIYDHSTTCTASCRELHTGGAAWTVGVFDLSILRWSPQPRWSAWRKGTGRGQQLYDMKKIHSHSKELLSSMCEVIPTISQTLQLTSGGVYDAINRAVKNGIFEFVSETLSKDPRFLEKEDTNSRNILMLAVLYRHSKIFSHIHGLDKNKALTFYKDRNDDNVLHMAAIVEDSTRLDRSSGAALQMQRELQWFKEVEEIVSLNIKEGTNKDNLTPRQLFTKNHEDMMENGEKWMKDTASSCTVIAIPLICLTGVPAFIFVWIQFPILKDMFMSTLFPRILNRKMKP</sequence>
<dbReference type="PROSITE" id="PS50297">
    <property type="entry name" value="ANK_REP_REGION"/>
    <property type="match status" value="1"/>
</dbReference>
<name>A0A8T1NIC3_CARIL</name>
<dbReference type="EMBL" id="CM031822">
    <property type="protein sequence ID" value="KAG6628687.1"/>
    <property type="molecule type" value="Genomic_DNA"/>
</dbReference>
<keyword evidence="2" id="KW-0812">Transmembrane</keyword>